<dbReference type="EMBL" id="VZSV01000408">
    <property type="protein sequence ID" value="NXA56658.1"/>
    <property type="molecule type" value="Genomic_DNA"/>
</dbReference>
<dbReference type="GO" id="GO:0005615">
    <property type="term" value="C:extracellular space"/>
    <property type="evidence" value="ECO:0007669"/>
    <property type="project" value="UniProtKB-KW"/>
</dbReference>
<sequence length="86" mass="9753">VSSVRSRSQCSQFLSFASAALYTPTECCVRHAQRRIRLVNLRSFYETPRDCSLSAIVFVTLGGDKVCADPERPWVKKAKNMLSRKK</sequence>
<accession>A0A7K7WTP7</accession>
<dbReference type="PANTHER" id="PTHR12015:SF111">
    <property type="entry name" value="C-C MOTIF CHEMOKINE 17"/>
    <property type="match status" value="1"/>
</dbReference>
<evidence type="ECO:0000259" key="7">
    <source>
        <dbReference type="SMART" id="SM00199"/>
    </source>
</evidence>
<protein>
    <submittedName>
        <fullName evidence="8">CCL4 protein</fullName>
    </submittedName>
</protein>
<dbReference type="OrthoDB" id="9892424at2759"/>
<evidence type="ECO:0000256" key="6">
    <source>
        <dbReference type="ARBA" id="ARBA00023198"/>
    </source>
</evidence>
<keyword evidence="6" id="KW-0395">Inflammatory response</keyword>
<dbReference type="Proteomes" id="UP000531559">
    <property type="component" value="Unassembled WGS sequence"/>
</dbReference>
<keyword evidence="4" id="KW-0964">Secreted</keyword>
<dbReference type="GO" id="GO:0008009">
    <property type="term" value="F:chemokine activity"/>
    <property type="evidence" value="ECO:0007669"/>
    <property type="project" value="InterPro"/>
</dbReference>
<dbReference type="SUPFAM" id="SSF54117">
    <property type="entry name" value="Interleukin 8-like chemokines"/>
    <property type="match status" value="1"/>
</dbReference>
<dbReference type="PANTHER" id="PTHR12015">
    <property type="entry name" value="SMALL INDUCIBLE CYTOKINE A"/>
    <property type="match status" value="1"/>
</dbReference>
<evidence type="ECO:0000313" key="8">
    <source>
        <dbReference type="EMBL" id="NXA56658.1"/>
    </source>
</evidence>
<dbReference type="InterPro" id="IPR001811">
    <property type="entry name" value="Chemokine_IL8-like_dom"/>
</dbReference>
<comment type="subcellular location">
    <subcellularLocation>
        <location evidence="1">Secreted</location>
    </subcellularLocation>
</comment>
<evidence type="ECO:0000256" key="2">
    <source>
        <dbReference type="ARBA" id="ARBA00022500"/>
    </source>
</evidence>
<evidence type="ECO:0000256" key="5">
    <source>
        <dbReference type="ARBA" id="ARBA00022729"/>
    </source>
</evidence>
<proteinExistence type="predicted"/>
<dbReference type="AlphaFoldDB" id="A0A7K7WTP7"/>
<evidence type="ECO:0000256" key="1">
    <source>
        <dbReference type="ARBA" id="ARBA00004613"/>
    </source>
</evidence>
<keyword evidence="2" id="KW-0145">Chemotaxis</keyword>
<keyword evidence="3" id="KW-0202">Cytokine</keyword>
<dbReference type="Gene3D" id="2.40.50.40">
    <property type="match status" value="1"/>
</dbReference>
<gene>
    <name evidence="8" type="primary">Ccl4_3</name>
    <name evidence="8" type="ORF">NOTJUL_R14699</name>
</gene>
<organism evidence="8 9">
    <name type="scientific">Nothocercus julius</name>
    <dbReference type="NCBI Taxonomy" id="2585813"/>
    <lineage>
        <taxon>Eukaryota</taxon>
        <taxon>Metazoa</taxon>
        <taxon>Chordata</taxon>
        <taxon>Craniata</taxon>
        <taxon>Vertebrata</taxon>
        <taxon>Euteleostomi</taxon>
        <taxon>Archelosauria</taxon>
        <taxon>Archosauria</taxon>
        <taxon>Dinosauria</taxon>
        <taxon>Saurischia</taxon>
        <taxon>Theropoda</taxon>
        <taxon>Coelurosauria</taxon>
        <taxon>Aves</taxon>
        <taxon>Palaeognathae</taxon>
        <taxon>Tinamiformes</taxon>
        <taxon>Tinamidae</taxon>
        <taxon>Nothocercus</taxon>
    </lineage>
</organism>
<comment type="caution">
    <text evidence="8">The sequence shown here is derived from an EMBL/GenBank/DDBJ whole genome shotgun (WGS) entry which is preliminary data.</text>
</comment>
<dbReference type="Pfam" id="PF00048">
    <property type="entry name" value="IL8"/>
    <property type="match status" value="1"/>
</dbReference>
<evidence type="ECO:0000313" key="9">
    <source>
        <dbReference type="Proteomes" id="UP000531559"/>
    </source>
</evidence>
<feature type="non-terminal residue" evidence="8">
    <location>
        <position position="86"/>
    </location>
</feature>
<name>A0A7K7WTP7_9AVES</name>
<dbReference type="CDD" id="cd00272">
    <property type="entry name" value="Chemokine_CC"/>
    <property type="match status" value="1"/>
</dbReference>
<dbReference type="InterPro" id="IPR036048">
    <property type="entry name" value="Interleukin_8-like_sf"/>
</dbReference>
<reference evidence="8 9" key="1">
    <citation type="submission" date="2019-09" db="EMBL/GenBank/DDBJ databases">
        <title>Bird 10,000 Genomes (B10K) Project - Family phase.</title>
        <authorList>
            <person name="Zhang G."/>
        </authorList>
    </citation>
    <scope>NUCLEOTIDE SEQUENCE [LARGE SCALE GENOMIC DNA]</scope>
    <source>
        <strain evidence="8">B10K-MSB-01</strain>
    </source>
</reference>
<dbReference type="InterPro" id="IPR039809">
    <property type="entry name" value="Chemokine_b/g/d"/>
</dbReference>
<keyword evidence="9" id="KW-1185">Reference proteome</keyword>
<feature type="domain" description="Chemokine interleukin-8-like" evidence="7">
    <location>
        <begin position="24"/>
        <end position="82"/>
    </location>
</feature>
<keyword evidence="5" id="KW-0732">Signal</keyword>
<feature type="non-terminal residue" evidence="8">
    <location>
        <position position="1"/>
    </location>
</feature>
<dbReference type="GO" id="GO:0006955">
    <property type="term" value="P:immune response"/>
    <property type="evidence" value="ECO:0007669"/>
    <property type="project" value="InterPro"/>
</dbReference>
<evidence type="ECO:0000256" key="4">
    <source>
        <dbReference type="ARBA" id="ARBA00022525"/>
    </source>
</evidence>
<evidence type="ECO:0000256" key="3">
    <source>
        <dbReference type="ARBA" id="ARBA00022514"/>
    </source>
</evidence>
<dbReference type="GO" id="GO:0006954">
    <property type="term" value="P:inflammatory response"/>
    <property type="evidence" value="ECO:0007669"/>
    <property type="project" value="UniProtKB-KW"/>
</dbReference>
<dbReference type="SMART" id="SM00199">
    <property type="entry name" value="SCY"/>
    <property type="match status" value="1"/>
</dbReference>